<dbReference type="RefSeq" id="WP_381738998.1">
    <property type="nucleotide sequence ID" value="NZ_JBHSDP010000013.1"/>
</dbReference>
<name>A0ABV8TDJ0_9ACTN</name>
<evidence type="ECO:0000256" key="1">
    <source>
        <dbReference type="SAM" id="MobiDB-lite"/>
    </source>
</evidence>
<evidence type="ECO:0000313" key="3">
    <source>
        <dbReference type="Proteomes" id="UP001595824"/>
    </source>
</evidence>
<feature type="compositionally biased region" description="Basic and acidic residues" evidence="1">
    <location>
        <begin position="1"/>
        <end position="16"/>
    </location>
</feature>
<organism evidence="2 3">
    <name type="scientific">Streptomyces andamanensis</name>
    <dbReference type="NCBI Taxonomy" id="1565035"/>
    <lineage>
        <taxon>Bacteria</taxon>
        <taxon>Bacillati</taxon>
        <taxon>Actinomycetota</taxon>
        <taxon>Actinomycetes</taxon>
        <taxon>Kitasatosporales</taxon>
        <taxon>Streptomycetaceae</taxon>
        <taxon>Streptomyces</taxon>
    </lineage>
</organism>
<sequence>MANGQDDVRMTLRVSRDSGQTWGPLTEVRVGEDPVVPENPGRYPPCVCPRCSQQARNAAELVALPDCPVTAPGPDGEGCCLFAVHATQHTWEDALEEVSCAS</sequence>
<accession>A0ABV8TDJ0</accession>
<comment type="caution">
    <text evidence="2">The sequence shown here is derived from an EMBL/GenBank/DDBJ whole genome shotgun (WGS) entry which is preliminary data.</text>
</comment>
<dbReference type="EMBL" id="JBHSDP010000013">
    <property type="protein sequence ID" value="MFC4328710.1"/>
    <property type="molecule type" value="Genomic_DNA"/>
</dbReference>
<keyword evidence="3" id="KW-1185">Reference proteome</keyword>
<evidence type="ECO:0000313" key="2">
    <source>
        <dbReference type="EMBL" id="MFC4328710.1"/>
    </source>
</evidence>
<feature type="region of interest" description="Disordered" evidence="1">
    <location>
        <begin position="1"/>
        <end position="25"/>
    </location>
</feature>
<dbReference type="Proteomes" id="UP001595824">
    <property type="component" value="Unassembled WGS sequence"/>
</dbReference>
<protein>
    <submittedName>
        <fullName evidence="2">Uncharacterized protein</fullName>
    </submittedName>
</protein>
<proteinExistence type="predicted"/>
<gene>
    <name evidence="2" type="ORF">ACFPC0_12865</name>
</gene>
<reference evidence="3" key="1">
    <citation type="journal article" date="2019" name="Int. J. Syst. Evol. Microbiol.">
        <title>The Global Catalogue of Microorganisms (GCM) 10K type strain sequencing project: providing services to taxonomists for standard genome sequencing and annotation.</title>
        <authorList>
            <consortium name="The Broad Institute Genomics Platform"/>
            <consortium name="The Broad Institute Genome Sequencing Center for Infectious Disease"/>
            <person name="Wu L."/>
            <person name="Ma J."/>
        </authorList>
    </citation>
    <scope>NUCLEOTIDE SEQUENCE [LARGE SCALE GENOMIC DNA]</scope>
    <source>
        <strain evidence="3">PCU 347</strain>
    </source>
</reference>